<dbReference type="GO" id="GO:0016857">
    <property type="term" value="F:racemase and epimerase activity, acting on carbohydrates and derivatives"/>
    <property type="evidence" value="ECO:0007669"/>
    <property type="project" value="InterPro"/>
</dbReference>
<dbReference type="AlphaFoldDB" id="A0A511BLU0"/>
<gene>
    <name evidence="1" type="ORF">SSA02_03780</name>
</gene>
<dbReference type="SUPFAM" id="SSF54909">
    <property type="entry name" value="Dimeric alpha+beta barrel"/>
    <property type="match status" value="1"/>
</dbReference>
<dbReference type="InterPro" id="IPR008000">
    <property type="entry name" value="Rham/fucose_mutarotase"/>
</dbReference>
<protein>
    <submittedName>
        <fullName evidence="1">L-fucose mutarotase</fullName>
    </submittedName>
</protein>
<keyword evidence="2" id="KW-1185">Reference proteome</keyword>
<dbReference type="OrthoDB" id="7272712at2"/>
<reference evidence="1 2" key="1">
    <citation type="submission" date="2019-07" db="EMBL/GenBank/DDBJ databases">
        <title>Whole genome shotgun sequence of Swaminathania salitolerans NBRC 104436.</title>
        <authorList>
            <person name="Hosoyama A."/>
            <person name="Uohara A."/>
            <person name="Ohji S."/>
            <person name="Ichikawa N."/>
        </authorList>
    </citation>
    <scope>NUCLEOTIDE SEQUENCE [LARGE SCALE GENOMIC DNA]</scope>
    <source>
        <strain evidence="1 2">NBRC 104436</strain>
    </source>
</reference>
<dbReference type="PANTHER" id="PTHR43239">
    <property type="entry name" value="UPF0734 PROTEIN DDB_G0273871/DDB_G0273177"/>
    <property type="match status" value="1"/>
</dbReference>
<comment type="caution">
    <text evidence="1">The sequence shown here is derived from an EMBL/GenBank/DDBJ whole genome shotgun (WGS) entry which is preliminary data.</text>
</comment>
<proteinExistence type="predicted"/>
<name>A0A511BLU0_9PROT</name>
<dbReference type="Gene3D" id="3.30.70.100">
    <property type="match status" value="1"/>
</dbReference>
<evidence type="ECO:0000313" key="1">
    <source>
        <dbReference type="EMBL" id="GEL01215.1"/>
    </source>
</evidence>
<dbReference type="InterPro" id="IPR052996">
    <property type="entry name" value="Carb_Metab_Mutarotase"/>
</dbReference>
<dbReference type="InterPro" id="IPR011008">
    <property type="entry name" value="Dimeric_a/b-barrel"/>
</dbReference>
<dbReference type="Proteomes" id="UP000321405">
    <property type="component" value="Unassembled WGS sequence"/>
</dbReference>
<evidence type="ECO:0000313" key="2">
    <source>
        <dbReference type="Proteomes" id="UP000321405"/>
    </source>
</evidence>
<dbReference type="RefSeq" id="WP_147092207.1">
    <property type="nucleotide sequence ID" value="NZ_BJVC01000001.1"/>
</dbReference>
<dbReference type="Pfam" id="PF05336">
    <property type="entry name" value="rhaM"/>
    <property type="match status" value="1"/>
</dbReference>
<sequence>MPQERRCYALDLVADASLIAAYEARHRPGAVWPGILADLNARGIVAMEIWRFGTRLFMIAECEEVQTPPGNVPPVVQRWEAEMDRYQRRLPGTPEGEKWRPMTCIFNLSEHLATPGS</sequence>
<accession>A0A511BLU0</accession>
<organism evidence="1 2">
    <name type="scientific">Swaminathania salitolerans</name>
    <dbReference type="NCBI Taxonomy" id="182838"/>
    <lineage>
        <taxon>Bacteria</taxon>
        <taxon>Pseudomonadati</taxon>
        <taxon>Pseudomonadota</taxon>
        <taxon>Alphaproteobacteria</taxon>
        <taxon>Acetobacterales</taxon>
        <taxon>Acetobacteraceae</taxon>
        <taxon>Swaminathania</taxon>
    </lineage>
</organism>
<dbReference type="PANTHER" id="PTHR43239:SF1">
    <property type="entry name" value="UPF0734 PROTEIN DDB_G0273871_DDB_G0273177"/>
    <property type="match status" value="1"/>
</dbReference>
<dbReference type="EMBL" id="BJVC01000001">
    <property type="protein sequence ID" value="GEL01215.1"/>
    <property type="molecule type" value="Genomic_DNA"/>
</dbReference>